<dbReference type="RefSeq" id="WP_095062587.1">
    <property type="nucleotide sequence ID" value="NZ_FXUV02000021.1"/>
</dbReference>
<dbReference type="InterPro" id="IPR050124">
    <property type="entry name" value="tRNA_CCA-adding_enzyme"/>
</dbReference>
<dbReference type="CDD" id="cd05398">
    <property type="entry name" value="NT_ClassII-CCAase"/>
    <property type="match status" value="1"/>
</dbReference>
<dbReference type="SUPFAM" id="SSF81891">
    <property type="entry name" value="Poly A polymerase C-terminal region-like"/>
    <property type="match status" value="1"/>
</dbReference>
<keyword evidence="6 11" id="KW-0547">Nucleotide-binding</keyword>
<dbReference type="GO" id="GO:0042245">
    <property type="term" value="P:RNA repair"/>
    <property type="evidence" value="ECO:0007669"/>
    <property type="project" value="UniProtKB-KW"/>
</dbReference>
<keyword evidence="11" id="KW-0378">Hydrolase</keyword>
<keyword evidence="7 11" id="KW-0692">RNA repair</keyword>
<accession>A0A238HGP4</accession>
<feature type="binding site" evidence="11">
    <location>
        <position position="137"/>
    </location>
    <ligand>
        <name>ATP</name>
        <dbReference type="ChEBI" id="CHEBI:30616"/>
    </ligand>
</feature>
<feature type="binding site" evidence="11">
    <location>
        <position position="21"/>
    </location>
    <ligand>
        <name>Mg(2+)</name>
        <dbReference type="ChEBI" id="CHEBI:18420"/>
    </ligand>
</feature>
<evidence type="ECO:0000256" key="3">
    <source>
        <dbReference type="ARBA" id="ARBA00022694"/>
    </source>
</evidence>
<dbReference type="Pfam" id="PF12627">
    <property type="entry name" value="PolyA_pol_RNAbd"/>
    <property type="match status" value="1"/>
</dbReference>
<dbReference type="STRING" id="1522312.GCA_900177895_00867"/>
<dbReference type="PANTHER" id="PTHR47545:SF1">
    <property type="entry name" value="MULTIFUNCTIONAL CCA PROTEIN"/>
    <property type="match status" value="1"/>
</dbReference>
<keyword evidence="10 11" id="KW-0694">RNA-binding</keyword>
<evidence type="ECO:0000256" key="4">
    <source>
        <dbReference type="ARBA" id="ARBA00022695"/>
    </source>
</evidence>
<dbReference type="Pfam" id="PF01743">
    <property type="entry name" value="PolyA_pol"/>
    <property type="match status" value="1"/>
</dbReference>
<reference evidence="13" key="1">
    <citation type="submission" date="2017-05" db="EMBL/GenBank/DDBJ databases">
        <authorList>
            <person name="Song R."/>
            <person name="Chenine A.L."/>
            <person name="Ruprecht R.M."/>
        </authorList>
    </citation>
    <scope>NUCLEOTIDE SEQUENCE</scope>
    <source>
        <strain evidence="13">Kingella_eburonensis</strain>
    </source>
</reference>
<feature type="binding site" evidence="11">
    <location>
        <position position="8"/>
    </location>
    <ligand>
        <name>CTP</name>
        <dbReference type="ChEBI" id="CHEBI:37563"/>
    </ligand>
</feature>
<dbReference type="InterPro" id="IPR012006">
    <property type="entry name" value="CCA_bact"/>
</dbReference>
<evidence type="ECO:0000256" key="10">
    <source>
        <dbReference type="ARBA" id="ARBA00022884"/>
    </source>
</evidence>
<dbReference type="SUPFAM" id="SSF81301">
    <property type="entry name" value="Nucleotidyltransferase"/>
    <property type="match status" value="1"/>
</dbReference>
<reference evidence="15" key="2">
    <citation type="submission" date="2017-06" db="EMBL/GenBank/DDBJ databases">
        <authorList>
            <person name="Laurent S."/>
        </authorList>
    </citation>
    <scope>NUCLEOTIDE SEQUENCE [LARGE SCALE GENOMIC DNA]</scope>
</reference>
<dbReference type="GO" id="GO:0005524">
    <property type="term" value="F:ATP binding"/>
    <property type="evidence" value="ECO:0007669"/>
    <property type="project" value="UniProtKB-UniRule"/>
</dbReference>
<dbReference type="InterPro" id="IPR032828">
    <property type="entry name" value="PolyA_RNA-bd"/>
</dbReference>
<evidence type="ECO:0000256" key="1">
    <source>
        <dbReference type="ARBA" id="ARBA00022596"/>
    </source>
</evidence>
<dbReference type="OrthoDB" id="9805698at2"/>
<name>A0A238HGP4_9NEIS</name>
<feature type="binding site" evidence="11">
    <location>
        <position position="11"/>
    </location>
    <ligand>
        <name>CTP</name>
        <dbReference type="ChEBI" id="CHEBI:37563"/>
    </ligand>
</feature>
<dbReference type="EC" id="3.1.4.-" evidence="11"/>
<sequence>MQIYLVGGAVRDKLLGLDVKDRDWVVVGANAETLLQQGFQAVGKDFPVFLHPQTHEEYALARTECKTGKGYAGFAFHADESVTLGQDLLRRDLTINAMAEDEHGNIIDLFGGKADLRDQILRHVSPAFAEDPVRILRIARFAARYGFAVAPETMALMREMVANGEVNALVAERVWQEFAKGLMEKQPRRMIEILRECGALRVLLPEVDALFGVPQRADYHPEICSGEHTLLVLQRTADLTFRLPERYAALLHDVGKALTPKDILPKHIGHDMRGVDGVRAVNARWKVPKNCAELAELVCKFHIRLHQVGAIKDAKKVLKVLKEMDAFRRPERFQAVLNVCMADQQGRLGWQDASYPQREHWLAVLAAAQSVDTAAIARAFADKPKEISEQIDKARACAMASVQENFRLRENEHND</sequence>
<evidence type="ECO:0000256" key="2">
    <source>
        <dbReference type="ARBA" id="ARBA00022679"/>
    </source>
</evidence>
<organism evidence="13">
    <name type="scientific">Kingella negevensis</name>
    <dbReference type="NCBI Taxonomy" id="1522312"/>
    <lineage>
        <taxon>Bacteria</taxon>
        <taxon>Pseudomonadati</taxon>
        <taxon>Pseudomonadota</taxon>
        <taxon>Betaproteobacteria</taxon>
        <taxon>Neisseriales</taxon>
        <taxon>Neisseriaceae</taxon>
        <taxon>Kingella</taxon>
    </lineage>
</organism>
<dbReference type="Gene3D" id="3.30.460.10">
    <property type="entry name" value="Beta Polymerase, domain 2"/>
    <property type="match status" value="1"/>
</dbReference>
<dbReference type="AlphaFoldDB" id="A0A238HGP4"/>
<dbReference type="GO" id="GO:0000049">
    <property type="term" value="F:tRNA binding"/>
    <property type="evidence" value="ECO:0007669"/>
    <property type="project" value="UniProtKB-UniRule"/>
</dbReference>
<feature type="binding site" evidence="11">
    <location>
        <position position="137"/>
    </location>
    <ligand>
        <name>CTP</name>
        <dbReference type="ChEBI" id="CHEBI:37563"/>
    </ligand>
</feature>
<comment type="miscellaneous">
    <text evidence="11">A single active site specifically recognizes both ATP and CTP and is responsible for their addition.</text>
</comment>
<dbReference type="InterPro" id="IPR006674">
    <property type="entry name" value="HD_domain"/>
</dbReference>
<keyword evidence="4 11" id="KW-0548">Nucleotidyltransferase</keyword>
<dbReference type="GO" id="GO:0001680">
    <property type="term" value="P:tRNA 3'-terminal CCA addition"/>
    <property type="evidence" value="ECO:0007669"/>
    <property type="project" value="UniProtKB-UniRule"/>
</dbReference>
<keyword evidence="2 11" id="KW-0808">Transferase</keyword>
<protein>
    <recommendedName>
        <fullName evidence="11">Multifunctional CCA protein</fullName>
    </recommendedName>
    <domain>
        <recommendedName>
            <fullName evidence="11">CCA-adding enzyme</fullName>
            <ecNumber evidence="11">2.7.7.72</ecNumber>
        </recommendedName>
        <alternativeName>
            <fullName evidence="11">CCA tRNA nucleotidyltransferase</fullName>
        </alternativeName>
        <alternativeName>
            <fullName evidence="11">tRNA CCA-pyrophosphorylase</fullName>
        </alternativeName>
        <alternativeName>
            <fullName evidence="11">tRNA adenylyl-/cytidylyl-transferase</fullName>
        </alternativeName>
        <alternativeName>
            <fullName evidence="11">tRNA nucleotidyltransferase</fullName>
        </alternativeName>
        <alternativeName>
            <fullName evidence="11">tRNA-NT</fullName>
        </alternativeName>
    </domain>
    <domain>
        <recommendedName>
            <fullName evidence="11">2'-nucleotidase</fullName>
            <ecNumber evidence="11">3.1.3.-</ecNumber>
        </recommendedName>
    </domain>
    <domain>
        <recommendedName>
            <fullName evidence="11">2',3'-cyclic phosphodiesterase</fullName>
            <ecNumber evidence="11">3.1.4.-</ecNumber>
        </recommendedName>
    </domain>
    <domain>
        <recommendedName>
            <fullName evidence="11">Phosphatase</fullName>
        </recommendedName>
    </domain>
</protein>
<feature type="binding site" evidence="11">
    <location>
        <position position="8"/>
    </location>
    <ligand>
        <name>ATP</name>
        <dbReference type="ChEBI" id="CHEBI:30616"/>
    </ligand>
</feature>
<feature type="binding site" evidence="11">
    <location>
        <position position="91"/>
    </location>
    <ligand>
        <name>ATP</name>
        <dbReference type="ChEBI" id="CHEBI:30616"/>
    </ligand>
</feature>
<comment type="cofactor">
    <cofactor evidence="11">
        <name>Ni(2+)</name>
        <dbReference type="ChEBI" id="CHEBI:49786"/>
    </cofactor>
    <text evidence="11">Nickel for phosphatase activity.</text>
</comment>
<dbReference type="PROSITE" id="PS51831">
    <property type="entry name" value="HD"/>
    <property type="match status" value="1"/>
</dbReference>
<evidence type="ECO:0000256" key="7">
    <source>
        <dbReference type="ARBA" id="ARBA00022800"/>
    </source>
</evidence>
<evidence type="ECO:0000256" key="9">
    <source>
        <dbReference type="ARBA" id="ARBA00022842"/>
    </source>
</evidence>
<dbReference type="HAMAP" id="MF_01261">
    <property type="entry name" value="CCA_bact_type1"/>
    <property type="match status" value="1"/>
</dbReference>
<dbReference type="EMBL" id="FXUV01000019">
    <property type="protein sequence ID" value="SMQ12366.1"/>
    <property type="molecule type" value="Genomic_DNA"/>
</dbReference>
<evidence type="ECO:0000259" key="12">
    <source>
        <dbReference type="PROSITE" id="PS51831"/>
    </source>
</evidence>
<proteinExistence type="inferred from homology"/>
<feature type="binding site" evidence="11">
    <location>
        <position position="23"/>
    </location>
    <ligand>
        <name>Mg(2+)</name>
        <dbReference type="ChEBI" id="CHEBI:18420"/>
    </ligand>
</feature>
<keyword evidence="3 11" id="KW-0819">tRNA processing</keyword>
<evidence type="ECO:0000313" key="15">
    <source>
        <dbReference type="Proteomes" id="UP000215450"/>
    </source>
</evidence>
<dbReference type="InterPro" id="IPR043519">
    <property type="entry name" value="NT_sf"/>
</dbReference>
<keyword evidence="5 11" id="KW-0479">Metal-binding</keyword>
<dbReference type="NCBIfam" id="NF008137">
    <property type="entry name" value="PRK10885.1"/>
    <property type="match status" value="1"/>
</dbReference>
<feature type="binding site" evidence="11">
    <location>
        <position position="140"/>
    </location>
    <ligand>
        <name>ATP</name>
        <dbReference type="ChEBI" id="CHEBI:30616"/>
    </ligand>
</feature>
<feature type="binding site" evidence="11">
    <location>
        <position position="91"/>
    </location>
    <ligand>
        <name>CTP</name>
        <dbReference type="ChEBI" id="CHEBI:37563"/>
    </ligand>
</feature>
<comment type="function">
    <text evidence="11">Catalyzes the addition and repair of the essential 3'-terminal CCA sequence in tRNAs without using a nucleic acid template. Adds these three nucleotides in the order of C, C, and A to the tRNA nucleotide-73, using CTP and ATP as substrates and producing inorganic pyrophosphate. tRNA 3'-terminal CCA addition is required both for tRNA processing and repair. Also involved in tRNA surveillance by mediating tandem CCA addition to generate a CCACCA at the 3' terminus of unstable tRNAs. While stable tRNAs receive only 3'-terminal CCA, unstable tRNAs are marked with CCACCA and rapidly degraded.</text>
</comment>
<gene>
    <name evidence="11 13" type="primary">cca</name>
    <name evidence="13" type="ORF">KEBURONENSIS_00249</name>
</gene>
<evidence type="ECO:0000256" key="6">
    <source>
        <dbReference type="ARBA" id="ARBA00022741"/>
    </source>
</evidence>
<comment type="subunit">
    <text evidence="11">Monomer. Can also form homodimers and oligomers.</text>
</comment>
<dbReference type="PANTHER" id="PTHR47545">
    <property type="entry name" value="MULTIFUNCTIONAL CCA PROTEIN"/>
    <property type="match status" value="1"/>
</dbReference>
<evidence type="ECO:0000256" key="5">
    <source>
        <dbReference type="ARBA" id="ARBA00022723"/>
    </source>
</evidence>
<comment type="catalytic activity">
    <reaction evidence="11">
        <text>a tRNA precursor + 2 CTP + ATP = a tRNA with a 3' CCA end + 3 diphosphate</text>
        <dbReference type="Rhea" id="RHEA:14433"/>
        <dbReference type="Rhea" id="RHEA-COMP:10465"/>
        <dbReference type="Rhea" id="RHEA-COMP:10468"/>
        <dbReference type="ChEBI" id="CHEBI:30616"/>
        <dbReference type="ChEBI" id="CHEBI:33019"/>
        <dbReference type="ChEBI" id="CHEBI:37563"/>
        <dbReference type="ChEBI" id="CHEBI:74896"/>
        <dbReference type="ChEBI" id="CHEBI:83071"/>
        <dbReference type="EC" id="2.7.7.72"/>
    </reaction>
</comment>
<dbReference type="GO" id="GO:0016791">
    <property type="term" value="F:phosphatase activity"/>
    <property type="evidence" value="ECO:0007669"/>
    <property type="project" value="UniProtKB-UniRule"/>
</dbReference>
<dbReference type="Gene3D" id="1.10.3090.10">
    <property type="entry name" value="cca-adding enzyme, domain 2"/>
    <property type="match status" value="1"/>
</dbReference>
<dbReference type="Pfam" id="PF01966">
    <property type="entry name" value="HD"/>
    <property type="match status" value="1"/>
</dbReference>
<keyword evidence="9 11" id="KW-0460">Magnesium</keyword>
<dbReference type="EC" id="2.7.7.72" evidence="11"/>
<dbReference type="Proteomes" id="UP000215450">
    <property type="component" value="Unassembled WGS sequence"/>
</dbReference>
<feature type="binding site" evidence="11">
    <location>
        <position position="11"/>
    </location>
    <ligand>
        <name>ATP</name>
        <dbReference type="ChEBI" id="CHEBI:30616"/>
    </ligand>
</feature>
<evidence type="ECO:0000313" key="13">
    <source>
        <dbReference type="EMBL" id="SMQ12366.1"/>
    </source>
</evidence>
<feature type="domain" description="HD" evidence="12">
    <location>
        <begin position="225"/>
        <end position="327"/>
    </location>
</feature>
<dbReference type="EMBL" id="FXUV02000021">
    <property type="protein sequence ID" value="SNB67674.1"/>
    <property type="molecule type" value="Genomic_DNA"/>
</dbReference>
<comment type="cofactor">
    <cofactor evidence="11">
        <name>Mg(2+)</name>
        <dbReference type="ChEBI" id="CHEBI:18420"/>
    </cofactor>
    <text evidence="11">Magnesium is required for nucleotidyltransferase activity.</text>
</comment>
<dbReference type="EC" id="3.1.3.-" evidence="11"/>
<comment type="similarity">
    <text evidence="11">Belongs to the tRNA nucleotidyltransferase/poly(A) polymerase family. Bacterial CCA-adding enzyme type 1 subfamily.</text>
</comment>
<evidence type="ECO:0000313" key="14">
    <source>
        <dbReference type="EMBL" id="SNB67674.1"/>
    </source>
</evidence>
<dbReference type="GO" id="GO:0000287">
    <property type="term" value="F:magnesium ion binding"/>
    <property type="evidence" value="ECO:0007669"/>
    <property type="project" value="UniProtKB-UniRule"/>
</dbReference>
<comment type="domain">
    <text evidence="11">Comprises two domains: an N-terminal domain containing the nucleotidyltransferase activity and a C-terminal HD domain associated with both phosphodiesterase and phosphatase activities.</text>
</comment>
<dbReference type="InterPro" id="IPR003607">
    <property type="entry name" value="HD/PDEase_dom"/>
</dbReference>
<dbReference type="PIRSF" id="PIRSF000813">
    <property type="entry name" value="CCA_bact"/>
    <property type="match status" value="1"/>
</dbReference>
<keyword evidence="15" id="KW-1185">Reference proteome</keyword>
<evidence type="ECO:0000256" key="8">
    <source>
        <dbReference type="ARBA" id="ARBA00022840"/>
    </source>
</evidence>
<dbReference type="CDD" id="cd00077">
    <property type="entry name" value="HDc"/>
    <property type="match status" value="1"/>
</dbReference>
<feature type="binding site" evidence="11">
    <location>
        <position position="140"/>
    </location>
    <ligand>
        <name>CTP</name>
        <dbReference type="ChEBI" id="CHEBI:37563"/>
    </ligand>
</feature>
<keyword evidence="11" id="KW-0511">Multifunctional enzyme</keyword>
<evidence type="ECO:0000256" key="11">
    <source>
        <dbReference type="HAMAP-Rule" id="MF_01261"/>
    </source>
</evidence>
<dbReference type="GO" id="GO:0004810">
    <property type="term" value="F:CCA tRNA nucleotidyltransferase activity"/>
    <property type="evidence" value="ECO:0007669"/>
    <property type="project" value="UniProtKB-UniRule"/>
</dbReference>
<keyword evidence="8 11" id="KW-0067">ATP-binding</keyword>
<reference evidence="14" key="3">
    <citation type="submission" date="2017-06" db="EMBL/GenBank/DDBJ databases">
        <authorList>
            <person name="Kim H.J."/>
            <person name="Triplett B.A."/>
        </authorList>
    </citation>
    <scope>NUCLEOTIDE SEQUENCE [LARGE SCALE GENOMIC DNA]</scope>
    <source>
        <strain evidence="14">Kingella_eburonensis</strain>
    </source>
</reference>
<dbReference type="InterPro" id="IPR002646">
    <property type="entry name" value="PolA_pol_head_dom"/>
</dbReference>
<dbReference type="GO" id="GO:0004112">
    <property type="term" value="F:cyclic-nucleotide phosphodiesterase activity"/>
    <property type="evidence" value="ECO:0007669"/>
    <property type="project" value="UniProtKB-UniRule"/>
</dbReference>
<comment type="catalytic activity">
    <reaction evidence="11">
        <text>a tRNA with a 3' CCA end + 2 CTP + ATP = a tRNA with a 3' CCACCA end + 3 diphosphate</text>
        <dbReference type="Rhea" id="RHEA:76235"/>
        <dbReference type="Rhea" id="RHEA-COMP:10468"/>
        <dbReference type="Rhea" id="RHEA-COMP:18655"/>
        <dbReference type="ChEBI" id="CHEBI:30616"/>
        <dbReference type="ChEBI" id="CHEBI:33019"/>
        <dbReference type="ChEBI" id="CHEBI:37563"/>
        <dbReference type="ChEBI" id="CHEBI:83071"/>
        <dbReference type="ChEBI" id="CHEBI:195187"/>
    </reaction>
</comment>
<keyword evidence="1 11" id="KW-0533">Nickel</keyword>